<reference evidence="8" key="1">
    <citation type="submission" date="2022-12" db="EMBL/GenBank/DDBJ databases">
        <authorList>
            <person name="Alioto T."/>
            <person name="Alioto T."/>
            <person name="Gomez Garrido J."/>
        </authorList>
    </citation>
    <scope>NUCLEOTIDE SEQUENCE</scope>
</reference>
<evidence type="ECO:0000256" key="5">
    <source>
        <dbReference type="SAM" id="MobiDB-lite"/>
    </source>
</evidence>
<dbReference type="InterPro" id="IPR050143">
    <property type="entry name" value="TRIM/RBCC"/>
</dbReference>
<dbReference type="InterPro" id="IPR017907">
    <property type="entry name" value="Znf_RING_CS"/>
</dbReference>
<dbReference type="Pfam" id="PF00643">
    <property type="entry name" value="zf-B_box"/>
    <property type="match status" value="1"/>
</dbReference>
<sequence length="405" mass="46431">MADESPVQNLCEETTCSICLEYFTDPVTIECGHNFCQTCITQAWGNSDQDASCPQCREPRQQRNVRPNRQLASIVEIAKKFRLQMAKGAEALGKVCERHQEPLKLFCKDDQDPICVVCDKSKEHRDHKVIPKEEAFEEYQGKILRHLEFLNKQKGEIQSSKLTVETESQNLLKQTATERQKIMADFQQLHQFLEEQECLLLTQLKELDDGIKNCRNLYIARLCEEIASLNNLIRQLEEKQKQPVTEFLQNMRSILERCNENENKTIDAIAFPPGLKQQIDKFSKMHPFLEKETKKFKDVVLSGPQDEIDVVLSGPQEKKETAVPQAAQGFWIPKLPPLDAVFSGLQGKTGAVLSGLHKKEDRTVPQLNLQAAQNSRAPKRFSQMFRSPDLKIRKTNSTKNPQKPW</sequence>
<evidence type="ECO:0000256" key="1">
    <source>
        <dbReference type="ARBA" id="ARBA00022723"/>
    </source>
</evidence>
<gene>
    <name evidence="8" type="ORF">PODLI_1B021763</name>
</gene>
<feature type="region of interest" description="Disordered" evidence="5">
    <location>
        <begin position="371"/>
        <end position="405"/>
    </location>
</feature>
<dbReference type="PROSITE" id="PS50089">
    <property type="entry name" value="ZF_RING_2"/>
    <property type="match status" value="1"/>
</dbReference>
<keyword evidence="2 4" id="KW-0863">Zinc-finger</keyword>
<dbReference type="InterPro" id="IPR001841">
    <property type="entry name" value="Znf_RING"/>
</dbReference>
<dbReference type="Pfam" id="PF15227">
    <property type="entry name" value="zf-C3HC4_4"/>
    <property type="match status" value="1"/>
</dbReference>
<dbReference type="SUPFAM" id="SSF57850">
    <property type="entry name" value="RING/U-box"/>
    <property type="match status" value="1"/>
</dbReference>
<evidence type="ECO:0000259" key="7">
    <source>
        <dbReference type="PROSITE" id="PS50119"/>
    </source>
</evidence>
<dbReference type="GO" id="GO:0008270">
    <property type="term" value="F:zinc ion binding"/>
    <property type="evidence" value="ECO:0007669"/>
    <property type="project" value="UniProtKB-KW"/>
</dbReference>
<name>A0AA35JY68_9SAUR</name>
<dbReference type="PROSITE" id="PS50119">
    <property type="entry name" value="ZF_BBOX"/>
    <property type="match status" value="1"/>
</dbReference>
<keyword evidence="9" id="KW-1185">Reference proteome</keyword>
<organism evidence="8 9">
    <name type="scientific">Podarcis lilfordi</name>
    <name type="common">Lilford's wall lizard</name>
    <dbReference type="NCBI Taxonomy" id="74358"/>
    <lineage>
        <taxon>Eukaryota</taxon>
        <taxon>Metazoa</taxon>
        <taxon>Chordata</taxon>
        <taxon>Craniata</taxon>
        <taxon>Vertebrata</taxon>
        <taxon>Euteleostomi</taxon>
        <taxon>Lepidosauria</taxon>
        <taxon>Squamata</taxon>
        <taxon>Bifurcata</taxon>
        <taxon>Unidentata</taxon>
        <taxon>Episquamata</taxon>
        <taxon>Laterata</taxon>
        <taxon>Lacertibaenia</taxon>
        <taxon>Lacertidae</taxon>
        <taxon>Podarcis</taxon>
    </lineage>
</organism>
<evidence type="ECO:0000256" key="3">
    <source>
        <dbReference type="ARBA" id="ARBA00022833"/>
    </source>
</evidence>
<evidence type="ECO:0000256" key="2">
    <source>
        <dbReference type="ARBA" id="ARBA00022771"/>
    </source>
</evidence>
<protein>
    <submittedName>
        <fullName evidence="8">Finger RFP-like</fullName>
    </submittedName>
</protein>
<keyword evidence="3" id="KW-0862">Zinc</keyword>
<dbReference type="InterPro" id="IPR000315">
    <property type="entry name" value="Znf_B-box"/>
</dbReference>
<dbReference type="AlphaFoldDB" id="A0AA35JY68"/>
<evidence type="ECO:0000313" key="9">
    <source>
        <dbReference type="Proteomes" id="UP001178461"/>
    </source>
</evidence>
<evidence type="ECO:0000259" key="6">
    <source>
        <dbReference type="PROSITE" id="PS50089"/>
    </source>
</evidence>
<keyword evidence="1" id="KW-0479">Metal-binding</keyword>
<feature type="compositionally biased region" description="Polar residues" evidence="5">
    <location>
        <begin position="395"/>
        <end position="405"/>
    </location>
</feature>
<feature type="domain" description="RING-type" evidence="6">
    <location>
        <begin position="16"/>
        <end position="57"/>
    </location>
</feature>
<dbReference type="SMART" id="SM00184">
    <property type="entry name" value="RING"/>
    <property type="match status" value="1"/>
</dbReference>
<dbReference type="CDD" id="cd16594">
    <property type="entry name" value="RING-HC_TRIM7-like_C-IV"/>
    <property type="match status" value="1"/>
</dbReference>
<dbReference type="Proteomes" id="UP001178461">
    <property type="component" value="Chromosome 2"/>
</dbReference>
<evidence type="ECO:0000256" key="4">
    <source>
        <dbReference type="PROSITE-ProRule" id="PRU00024"/>
    </source>
</evidence>
<dbReference type="EMBL" id="OX395127">
    <property type="protein sequence ID" value="CAI5768045.1"/>
    <property type="molecule type" value="Genomic_DNA"/>
</dbReference>
<proteinExistence type="predicted"/>
<dbReference type="Gene3D" id="3.30.160.60">
    <property type="entry name" value="Classic Zinc Finger"/>
    <property type="match status" value="1"/>
</dbReference>
<accession>A0AA35JY68</accession>
<evidence type="ECO:0000313" key="8">
    <source>
        <dbReference type="EMBL" id="CAI5768045.1"/>
    </source>
</evidence>
<dbReference type="SMART" id="SM00336">
    <property type="entry name" value="BBOX"/>
    <property type="match status" value="1"/>
</dbReference>
<feature type="domain" description="B box-type" evidence="7">
    <location>
        <begin position="95"/>
        <end position="132"/>
    </location>
</feature>
<dbReference type="PANTHER" id="PTHR24103">
    <property type="entry name" value="E3 UBIQUITIN-PROTEIN LIGASE TRIM"/>
    <property type="match status" value="1"/>
</dbReference>
<dbReference type="SUPFAM" id="SSF57845">
    <property type="entry name" value="B-box zinc-binding domain"/>
    <property type="match status" value="1"/>
</dbReference>
<dbReference type="InterPro" id="IPR013083">
    <property type="entry name" value="Znf_RING/FYVE/PHD"/>
</dbReference>
<dbReference type="CDD" id="cd19762">
    <property type="entry name" value="Bbox2_TRIM7-like"/>
    <property type="match status" value="1"/>
</dbReference>
<dbReference type="PROSITE" id="PS00518">
    <property type="entry name" value="ZF_RING_1"/>
    <property type="match status" value="1"/>
</dbReference>
<dbReference type="Gene3D" id="3.30.40.10">
    <property type="entry name" value="Zinc/RING finger domain, C3HC4 (zinc finger)"/>
    <property type="match status" value="1"/>
</dbReference>